<keyword evidence="3" id="KW-1185">Reference proteome</keyword>
<dbReference type="Gene3D" id="3.20.20.100">
    <property type="entry name" value="NADP-dependent oxidoreductase domain"/>
    <property type="match status" value="1"/>
</dbReference>
<dbReference type="SUPFAM" id="SSF51430">
    <property type="entry name" value="NAD(P)-linked oxidoreductase"/>
    <property type="match status" value="1"/>
</dbReference>
<dbReference type="GO" id="GO:0016491">
    <property type="term" value="F:oxidoreductase activity"/>
    <property type="evidence" value="ECO:0007669"/>
    <property type="project" value="InterPro"/>
</dbReference>
<evidence type="ECO:0000313" key="3">
    <source>
        <dbReference type="Proteomes" id="UP000680132"/>
    </source>
</evidence>
<dbReference type="PANTHER" id="PTHR42686">
    <property type="entry name" value="GH17980P-RELATED"/>
    <property type="match status" value="1"/>
</dbReference>
<dbReference type="AlphaFoldDB" id="A0A939QPL4"/>
<name>A0A939QPL4_9MICO</name>
<dbReference type="Pfam" id="PF00248">
    <property type="entry name" value="Aldo_ket_red"/>
    <property type="match status" value="1"/>
</dbReference>
<comment type="caution">
    <text evidence="2">The sequence shown here is derived from an EMBL/GenBank/DDBJ whole genome shotgun (WGS) entry which is preliminary data.</text>
</comment>
<dbReference type="RefSeq" id="WP_208501963.1">
    <property type="nucleotide sequence ID" value="NZ_JAGFOA010000002.1"/>
</dbReference>
<sequence>MELRPFGRLGRVSALTLGGGGIGGVWGATDRAEAIATVHAALDGGITHLDVAPSYGTGSEAEVVVGEALRGWSGAAPLLTTKVQVHDDEVADPVERIRESLTESLRRLGREHLDLLLVHSQLRRAGATEPSHNMIGVDRCAELVVPELVRLRDAGTIRAWGITGCGHPDAVHAALTASERPDAVQVVVNALDLPGDMWMLGDEPRPSQEEQIASAADAGVAVIGIRAVGAGAFTGRIDRAVDADSTVARDFARAAGFRALAAELGEEPQDLAHRWALTAPDVATVVLGVKNRAELEACLEAERRGPLAPDVFDAIAALRRDARV</sequence>
<reference evidence="2" key="1">
    <citation type="submission" date="2021-03" db="EMBL/GenBank/DDBJ databases">
        <title>Microbacterium sp. nov., a novel actinobacterium isolated from cow dung.</title>
        <authorList>
            <person name="Zhang L."/>
        </authorList>
    </citation>
    <scope>NUCLEOTIDE SEQUENCE</scope>
    <source>
        <strain evidence="2">NEAU-LLB</strain>
    </source>
</reference>
<evidence type="ECO:0000259" key="1">
    <source>
        <dbReference type="Pfam" id="PF00248"/>
    </source>
</evidence>
<organism evidence="2 3">
    <name type="scientific">Microbacterium stercoris</name>
    <dbReference type="NCBI Taxonomy" id="2820289"/>
    <lineage>
        <taxon>Bacteria</taxon>
        <taxon>Bacillati</taxon>
        <taxon>Actinomycetota</taxon>
        <taxon>Actinomycetes</taxon>
        <taxon>Micrococcales</taxon>
        <taxon>Microbacteriaceae</taxon>
        <taxon>Microbacterium</taxon>
    </lineage>
</organism>
<dbReference type="InterPro" id="IPR023210">
    <property type="entry name" value="NADP_OxRdtase_dom"/>
</dbReference>
<dbReference type="EMBL" id="JAGFOA010000002">
    <property type="protein sequence ID" value="MBO3663201.1"/>
    <property type="molecule type" value="Genomic_DNA"/>
</dbReference>
<dbReference type="InterPro" id="IPR020471">
    <property type="entry name" value="AKR"/>
</dbReference>
<dbReference type="GO" id="GO:0005829">
    <property type="term" value="C:cytosol"/>
    <property type="evidence" value="ECO:0007669"/>
    <property type="project" value="TreeGrafter"/>
</dbReference>
<feature type="domain" description="NADP-dependent oxidoreductase" evidence="1">
    <location>
        <begin position="15"/>
        <end position="318"/>
    </location>
</feature>
<dbReference type="PANTHER" id="PTHR42686:SF1">
    <property type="entry name" value="GH17980P-RELATED"/>
    <property type="match status" value="1"/>
</dbReference>
<gene>
    <name evidence="2" type="ORF">J5V96_06715</name>
</gene>
<protein>
    <submittedName>
        <fullName evidence="2">Aldo/keto reductase</fullName>
    </submittedName>
</protein>
<dbReference type="Proteomes" id="UP000680132">
    <property type="component" value="Unassembled WGS sequence"/>
</dbReference>
<proteinExistence type="predicted"/>
<accession>A0A939QPL4</accession>
<evidence type="ECO:0000313" key="2">
    <source>
        <dbReference type="EMBL" id="MBO3663201.1"/>
    </source>
</evidence>
<dbReference type="InterPro" id="IPR036812">
    <property type="entry name" value="NAD(P)_OxRdtase_dom_sf"/>
</dbReference>
<dbReference type="PRINTS" id="PR00069">
    <property type="entry name" value="ALDKETRDTASE"/>
</dbReference>